<dbReference type="EMBL" id="CALLCH030000012">
    <property type="protein sequence ID" value="CAI4215489.1"/>
    <property type="molecule type" value="Genomic_DNA"/>
</dbReference>
<feature type="compositionally biased region" description="Low complexity" evidence="6">
    <location>
        <begin position="17"/>
        <end position="32"/>
    </location>
</feature>
<name>A0A9P1H569_9PEZI</name>
<feature type="transmembrane region" description="Helical" evidence="7">
    <location>
        <begin position="178"/>
        <end position="201"/>
    </location>
</feature>
<evidence type="ECO:0000256" key="6">
    <source>
        <dbReference type="SAM" id="MobiDB-lite"/>
    </source>
</evidence>
<keyword evidence="9" id="KW-1185">Reference proteome</keyword>
<feature type="region of interest" description="Disordered" evidence="6">
    <location>
        <begin position="1"/>
        <end position="35"/>
    </location>
</feature>
<keyword evidence="5 7" id="KW-0472">Membrane</keyword>
<keyword evidence="2" id="KW-0813">Transport</keyword>
<dbReference type="GO" id="GO:0022857">
    <property type="term" value="F:transmembrane transporter activity"/>
    <property type="evidence" value="ECO:0007669"/>
    <property type="project" value="TreeGrafter"/>
</dbReference>
<feature type="transmembrane region" description="Helical" evidence="7">
    <location>
        <begin position="307"/>
        <end position="325"/>
    </location>
</feature>
<gene>
    <name evidence="8" type="ORF">PPNO1_LOCUS5200</name>
</gene>
<keyword evidence="3 7" id="KW-0812">Transmembrane</keyword>
<evidence type="ECO:0000256" key="5">
    <source>
        <dbReference type="ARBA" id="ARBA00023136"/>
    </source>
</evidence>
<comment type="caution">
    <text evidence="8">The sequence shown here is derived from an EMBL/GenBank/DDBJ whole genome shotgun (WGS) entry which is preliminary data.</text>
</comment>
<feature type="transmembrane region" description="Helical" evidence="7">
    <location>
        <begin position="410"/>
        <end position="430"/>
    </location>
</feature>
<reference evidence="8" key="1">
    <citation type="submission" date="2022-11" db="EMBL/GenBank/DDBJ databases">
        <authorList>
            <person name="Scott C."/>
            <person name="Bruce N."/>
        </authorList>
    </citation>
    <scope>NUCLEOTIDE SEQUENCE</scope>
</reference>
<dbReference type="PANTHER" id="PTHR43791">
    <property type="entry name" value="PERMEASE-RELATED"/>
    <property type="match status" value="1"/>
</dbReference>
<dbReference type="GO" id="GO:0016020">
    <property type="term" value="C:membrane"/>
    <property type="evidence" value="ECO:0007669"/>
    <property type="project" value="UniProtKB-SubCell"/>
</dbReference>
<comment type="subcellular location">
    <subcellularLocation>
        <location evidence="1">Membrane</location>
        <topology evidence="1">Multi-pass membrane protein</topology>
    </subcellularLocation>
</comment>
<evidence type="ECO:0000256" key="1">
    <source>
        <dbReference type="ARBA" id="ARBA00004141"/>
    </source>
</evidence>
<evidence type="ECO:0008006" key="10">
    <source>
        <dbReference type="Google" id="ProtNLM"/>
    </source>
</evidence>
<proteinExistence type="predicted"/>
<dbReference type="Gene3D" id="1.20.1250.20">
    <property type="entry name" value="MFS general substrate transporter like domains"/>
    <property type="match status" value="1"/>
</dbReference>
<keyword evidence="4 7" id="KW-1133">Transmembrane helix</keyword>
<evidence type="ECO:0000256" key="3">
    <source>
        <dbReference type="ARBA" id="ARBA00022692"/>
    </source>
</evidence>
<dbReference type="OrthoDB" id="1935484at2759"/>
<feature type="transmembrane region" description="Helical" evidence="7">
    <location>
        <begin position="275"/>
        <end position="295"/>
    </location>
</feature>
<evidence type="ECO:0000313" key="8">
    <source>
        <dbReference type="EMBL" id="CAI4215489.1"/>
    </source>
</evidence>
<sequence length="468" mass="53805">MPSAAHLHQVGTERKGSTSTTSTAYGATAADSKPGRGSFWSKGDIDFDEDAIATQESVFDEPTLAERYKPSPEWENIHRFDPSARWTWKEETAVIRKIDRRIMAFACIAFMALQLDRANLSQALSDNFLDDLGLTTDGKKSFLVTRVLLAFFEGGFIPEIILYLSYFYKAQELSIRVAVFYATMSLANVFAGFISVPLLQLRGEEVIMVNRVLRDDPSKGDMHNRQPITWKLFRQSLLDYDLWPLYIVGILWSLPVIPAQQYFTLLLRDQGFSTSVTNLLTIPAMLLSMFSVMLITHISELYNERALVSIISQIWTLVFLVRLYTTDTTEANPWLVWLILTLIVAQPSRRSTFHAHAIQVSWNSRNSNSVRLRTISAAIYNMCVQTAGMIGSNIYQSDDRPQYRRANRLLIGITCFNVLFYLLVKAYYIWRNKSKKRQWDAMSEREKRRYLDESRDAGNKRLEFIFAH</sequence>
<evidence type="ECO:0000256" key="4">
    <source>
        <dbReference type="ARBA" id="ARBA00022989"/>
    </source>
</evidence>
<dbReference type="SUPFAM" id="SSF103473">
    <property type="entry name" value="MFS general substrate transporter"/>
    <property type="match status" value="1"/>
</dbReference>
<evidence type="ECO:0000256" key="2">
    <source>
        <dbReference type="ARBA" id="ARBA00022448"/>
    </source>
</evidence>
<dbReference type="AlphaFoldDB" id="A0A9P1H569"/>
<organism evidence="8 9">
    <name type="scientific">Parascedosporium putredinis</name>
    <dbReference type="NCBI Taxonomy" id="1442378"/>
    <lineage>
        <taxon>Eukaryota</taxon>
        <taxon>Fungi</taxon>
        <taxon>Dikarya</taxon>
        <taxon>Ascomycota</taxon>
        <taxon>Pezizomycotina</taxon>
        <taxon>Sordariomycetes</taxon>
        <taxon>Hypocreomycetidae</taxon>
        <taxon>Microascales</taxon>
        <taxon>Microascaceae</taxon>
        <taxon>Parascedosporium</taxon>
    </lineage>
</organism>
<dbReference type="PANTHER" id="PTHR43791:SF65">
    <property type="entry name" value="MAJOR FACILITATOR SUPERFAMILY (MFS) PROFILE DOMAIN-CONTAINING PROTEIN-RELATED"/>
    <property type="match status" value="1"/>
</dbReference>
<dbReference type="Proteomes" id="UP000838763">
    <property type="component" value="Unassembled WGS sequence"/>
</dbReference>
<evidence type="ECO:0000256" key="7">
    <source>
        <dbReference type="SAM" id="Phobius"/>
    </source>
</evidence>
<evidence type="ECO:0000313" key="9">
    <source>
        <dbReference type="Proteomes" id="UP000838763"/>
    </source>
</evidence>
<protein>
    <recommendedName>
        <fullName evidence="10">MFS general substrate transporter</fullName>
    </recommendedName>
</protein>
<accession>A0A9P1H569</accession>
<dbReference type="InterPro" id="IPR036259">
    <property type="entry name" value="MFS_trans_sf"/>
</dbReference>
<feature type="transmembrane region" description="Helical" evidence="7">
    <location>
        <begin position="147"/>
        <end position="166"/>
    </location>
</feature>
<feature type="transmembrane region" description="Helical" evidence="7">
    <location>
        <begin position="243"/>
        <end position="263"/>
    </location>
</feature>